<comment type="similarity">
    <text evidence="2 9">Belongs to the class-III pyridoxal-phosphate-dependent aminotransferase family.</text>
</comment>
<proteinExistence type="inferred from homology"/>
<evidence type="ECO:0000256" key="3">
    <source>
        <dbReference type="ARBA" id="ARBA00013071"/>
    </source>
</evidence>
<dbReference type="CDD" id="cd00610">
    <property type="entry name" value="OAT_like"/>
    <property type="match status" value="1"/>
</dbReference>
<dbReference type="GO" id="GO:0009450">
    <property type="term" value="P:gamma-aminobutyric acid catabolic process"/>
    <property type="evidence" value="ECO:0007669"/>
    <property type="project" value="TreeGrafter"/>
</dbReference>
<dbReference type="PIRSF" id="PIRSF000521">
    <property type="entry name" value="Transaminase_4ab_Lys_Orn"/>
    <property type="match status" value="1"/>
</dbReference>
<keyword evidence="4 11" id="KW-0032">Aminotransferase</keyword>
<gene>
    <name evidence="11" type="ORF">HX001_00520</name>
</gene>
<evidence type="ECO:0000256" key="1">
    <source>
        <dbReference type="ARBA" id="ARBA00001933"/>
    </source>
</evidence>
<dbReference type="GO" id="GO:0017000">
    <property type="term" value="P:antibiotic biosynthetic process"/>
    <property type="evidence" value="ECO:0007669"/>
    <property type="project" value="InterPro"/>
</dbReference>
<dbReference type="InterPro" id="IPR015421">
    <property type="entry name" value="PyrdxlP-dep_Trfase_major"/>
</dbReference>
<evidence type="ECO:0000256" key="5">
    <source>
        <dbReference type="ARBA" id="ARBA00022679"/>
    </source>
</evidence>
<evidence type="ECO:0000256" key="8">
    <source>
        <dbReference type="ARBA" id="ARBA00050040"/>
    </source>
</evidence>
<dbReference type="GO" id="GO:0030170">
    <property type="term" value="F:pyridoxal phosphate binding"/>
    <property type="evidence" value="ECO:0007669"/>
    <property type="project" value="InterPro"/>
</dbReference>
<evidence type="ECO:0000313" key="12">
    <source>
        <dbReference type="Proteomes" id="UP001170959"/>
    </source>
</evidence>
<keyword evidence="10" id="KW-0175">Coiled coil</keyword>
<dbReference type="InterPro" id="IPR017657">
    <property type="entry name" value="L-lysine_6-transaminase"/>
</dbReference>
<sequence length="429" mass="49218">MSTVHERLAKHILADGYPIVMDMDKSHGSYVVDENGVEYLDLFSMFASTAIGYNHPHLMSKIDFLGRNAVNKPAMSDIYTKDYADLIDTFERVAMPKELQYLFFISGGTLAVENALKAAFDWKTRLNISRGIEQEAGEVIHFKQAFHGRSGYTLSLTNTKDPRKYEYFPKFNWPRIDNPKIQYPVTEENLSKTIEHEKQAIEQIEKTLSDRKNKVACIIIEPIQGEGGDNFFRKEFFQTLRAICDKEEILLIFDEVQTGMGMTGKMWAFQHYDVVPDIISFGKKTQVCGILANKEKLDQIPNNVFKESSRINSTFGGNYIDMLRFKLILEVIEQENLVDNAAKKGKYIINKLNEIAKETKKIHSVRGLGLFIAFDFDSDQNRSEFIKTCFDHHMIILPCGENSVRMRPHLNISEEDTNKAIEIIKLALK</sequence>
<evidence type="ECO:0000313" key="11">
    <source>
        <dbReference type="EMBL" id="MDM1070969.1"/>
    </source>
</evidence>
<feature type="coiled-coil region" evidence="10">
    <location>
        <begin position="187"/>
        <end position="214"/>
    </location>
</feature>
<dbReference type="PANTHER" id="PTHR43206">
    <property type="entry name" value="AMINOTRANSFERASE"/>
    <property type="match status" value="1"/>
</dbReference>
<dbReference type="Gene3D" id="3.40.640.10">
    <property type="entry name" value="Type I PLP-dependent aspartate aminotransferase-like (Major domain)"/>
    <property type="match status" value="1"/>
</dbReference>
<evidence type="ECO:0000256" key="4">
    <source>
        <dbReference type="ARBA" id="ARBA00022576"/>
    </source>
</evidence>
<dbReference type="SUPFAM" id="SSF53383">
    <property type="entry name" value="PLP-dependent transferases"/>
    <property type="match status" value="1"/>
</dbReference>
<evidence type="ECO:0000256" key="2">
    <source>
        <dbReference type="ARBA" id="ARBA00008954"/>
    </source>
</evidence>
<dbReference type="Gene3D" id="3.90.1150.10">
    <property type="entry name" value="Aspartate Aminotransferase, domain 1"/>
    <property type="match status" value="1"/>
</dbReference>
<name>A0AAJ1V5N8_9FLAO</name>
<dbReference type="Pfam" id="PF00202">
    <property type="entry name" value="Aminotran_3"/>
    <property type="match status" value="1"/>
</dbReference>
<evidence type="ECO:0000256" key="6">
    <source>
        <dbReference type="ARBA" id="ARBA00022898"/>
    </source>
</evidence>
<comment type="cofactor">
    <cofactor evidence="1">
        <name>pyridoxal 5'-phosphate</name>
        <dbReference type="ChEBI" id="CHEBI:597326"/>
    </cofactor>
</comment>
<reference evidence="11" key="2">
    <citation type="journal article" date="2022" name="Sci. Total Environ.">
        <title>Prevalence, transmission, and molecular epidemiology of tet(X)-positive bacteria among humans, animals, and environmental niches in China: An epidemiological, and genomic-based study.</title>
        <authorList>
            <person name="Dong N."/>
            <person name="Zeng Y."/>
            <person name="Cai C."/>
            <person name="Sun C."/>
            <person name="Lu J."/>
            <person name="Liu C."/>
            <person name="Zhou H."/>
            <person name="Sun Q."/>
            <person name="Shu L."/>
            <person name="Wang H."/>
            <person name="Wang Y."/>
            <person name="Wang S."/>
            <person name="Wu C."/>
            <person name="Chan E.W."/>
            <person name="Chen G."/>
            <person name="Shen Z."/>
            <person name="Chen S."/>
            <person name="Zhang R."/>
        </authorList>
    </citation>
    <scope>NUCLEOTIDE SEQUENCE</scope>
    <source>
        <strain evidence="11">R655-4</strain>
    </source>
</reference>
<dbReference type="InterPro" id="IPR015424">
    <property type="entry name" value="PyrdxlP-dep_Trfase"/>
</dbReference>
<dbReference type="EC" id="2.6.1.36" evidence="3"/>
<dbReference type="InterPro" id="IPR015422">
    <property type="entry name" value="PyrdxlP-dep_Trfase_small"/>
</dbReference>
<dbReference type="RefSeq" id="WP_286491400.1">
    <property type="nucleotide sequence ID" value="NZ_JACAGJ010000001.1"/>
</dbReference>
<dbReference type="Proteomes" id="UP001170959">
    <property type="component" value="Unassembled WGS sequence"/>
</dbReference>
<dbReference type="AlphaFoldDB" id="A0AAJ1V5N8"/>
<reference evidence="11" key="1">
    <citation type="submission" date="2020-06" db="EMBL/GenBank/DDBJ databases">
        <authorList>
            <person name="Dong N."/>
        </authorList>
    </citation>
    <scope>NUCLEOTIDE SEQUENCE</scope>
    <source>
        <strain evidence="11">R655-4</strain>
    </source>
</reference>
<dbReference type="NCBIfam" id="TIGR03251">
    <property type="entry name" value="LAT_fam"/>
    <property type="match status" value="1"/>
</dbReference>
<comment type="caution">
    <text evidence="11">The sequence shown here is derived from an EMBL/GenBank/DDBJ whole genome shotgun (WGS) entry which is preliminary data.</text>
</comment>
<evidence type="ECO:0000256" key="10">
    <source>
        <dbReference type="SAM" id="Coils"/>
    </source>
</evidence>
<protein>
    <recommendedName>
        <fullName evidence="8">L-lysine-epsilon aminotransferase</fullName>
        <ecNumber evidence="3">2.6.1.36</ecNumber>
    </recommendedName>
    <alternativeName>
        <fullName evidence="7">Lysine 6-aminotransferase</fullName>
    </alternativeName>
</protein>
<evidence type="ECO:0000256" key="9">
    <source>
        <dbReference type="RuleBase" id="RU003560"/>
    </source>
</evidence>
<dbReference type="EMBL" id="JACAGJ010000001">
    <property type="protein sequence ID" value="MDM1070969.1"/>
    <property type="molecule type" value="Genomic_DNA"/>
</dbReference>
<evidence type="ECO:0000256" key="7">
    <source>
        <dbReference type="ARBA" id="ARBA00030921"/>
    </source>
</evidence>
<accession>A0AAJ1V5N8</accession>
<organism evidence="11 12">
    <name type="scientific">Empedobacter brevis</name>
    <dbReference type="NCBI Taxonomy" id="247"/>
    <lineage>
        <taxon>Bacteria</taxon>
        <taxon>Pseudomonadati</taxon>
        <taxon>Bacteroidota</taxon>
        <taxon>Flavobacteriia</taxon>
        <taxon>Flavobacteriales</taxon>
        <taxon>Weeksellaceae</taxon>
        <taxon>Empedobacter</taxon>
    </lineage>
</organism>
<keyword evidence="5 11" id="KW-0808">Transferase</keyword>
<dbReference type="GO" id="GO:0045484">
    <property type="term" value="F:L-lysine 6-transaminase activity"/>
    <property type="evidence" value="ECO:0007669"/>
    <property type="project" value="UniProtKB-EC"/>
</dbReference>
<dbReference type="PANTHER" id="PTHR43206:SF2">
    <property type="entry name" value="4-AMINOBUTYRATE AMINOTRANSFERASE GABT"/>
    <property type="match status" value="1"/>
</dbReference>
<keyword evidence="6 9" id="KW-0663">Pyridoxal phosphate</keyword>
<dbReference type="InterPro" id="IPR005814">
    <property type="entry name" value="Aminotrans_3"/>
</dbReference>